<feature type="compositionally biased region" description="Basic and acidic residues" evidence="1">
    <location>
        <begin position="7"/>
        <end position="24"/>
    </location>
</feature>
<evidence type="ECO:0000313" key="2">
    <source>
        <dbReference type="EMBL" id="OUE09605.1"/>
    </source>
</evidence>
<evidence type="ECO:0000256" key="1">
    <source>
        <dbReference type="SAM" id="MobiDB-lite"/>
    </source>
</evidence>
<dbReference type="EMBL" id="MDHJ01000001">
    <property type="protein sequence ID" value="OUE09605.1"/>
    <property type="molecule type" value="Genomic_DNA"/>
</dbReference>
<protein>
    <submittedName>
        <fullName evidence="2">Uncharacterized protein</fullName>
    </submittedName>
</protein>
<organism evidence="2 3">
    <name type="scientific">Clavibacter michiganensis</name>
    <dbReference type="NCBI Taxonomy" id="28447"/>
    <lineage>
        <taxon>Bacteria</taxon>
        <taxon>Bacillati</taxon>
        <taxon>Actinomycetota</taxon>
        <taxon>Actinomycetes</taxon>
        <taxon>Micrococcales</taxon>
        <taxon>Microbacteriaceae</taxon>
        <taxon>Clavibacter</taxon>
    </lineage>
</organism>
<proteinExistence type="predicted"/>
<sequence>MTDPAPDADRHPLPDPAHAADRRPLPVPAPIDADSVASREEAAEEDAREDALDPFGEGPDDM</sequence>
<reference evidence="2 3" key="1">
    <citation type="submission" date="2016-08" db="EMBL/GenBank/DDBJ databases">
        <title>Genome sequence of Clavibacter michiganensis spp. strain CASJ009.</title>
        <authorList>
            <person name="Thapa S.P."/>
            <person name="Coaker G."/>
        </authorList>
    </citation>
    <scope>NUCLEOTIDE SEQUENCE [LARGE SCALE GENOMIC DNA]</scope>
    <source>
        <strain evidence="2">CASJ009</strain>
    </source>
</reference>
<dbReference type="AlphaFoldDB" id="A0A251XVU8"/>
<accession>A0A251XVU8</accession>
<name>A0A251XVU8_9MICO</name>
<dbReference type="Proteomes" id="UP000195106">
    <property type="component" value="Unassembled WGS sequence"/>
</dbReference>
<feature type="region of interest" description="Disordered" evidence="1">
    <location>
        <begin position="1"/>
        <end position="62"/>
    </location>
</feature>
<comment type="caution">
    <text evidence="2">The sequence shown here is derived from an EMBL/GenBank/DDBJ whole genome shotgun (WGS) entry which is preliminary data.</text>
</comment>
<gene>
    <name evidence="2" type="ORF">CMsap09_11720</name>
</gene>
<evidence type="ECO:0000313" key="3">
    <source>
        <dbReference type="Proteomes" id="UP000195106"/>
    </source>
</evidence>